<accession>A0ACC0CAV4</accession>
<sequence length="395" mass="43968">MCRLRLLSTQISFMLDPLLLSVLFVSNFYLMIHAHVPRYFLENTLSLPVIDNLGTEILCANAYPAHHFINELSPIVVLSHLPIESSINLSIEDIDKGIEECFESGHNSEGKGSFGLDLEVVGSLTYGQVHVRGHVIDFSPANIAHYLNCPHFSDIEETGLEEEADFDKVTKVLTGDTGAVWPETNRLNSNLMKMPYRALFRRINRCTVIFRNILRQIDQNKANTIDLLCACLIFEYILGCKVLSMPFDSWVRALDPLVVMPKIVAHGVVPPSPTPSTPGHTNPGRFTTQQASGKKQLNLRMASPSLLAPSHEGLCSSLVFDLKQCQRGSVETVTQIECGHTFWLCDGTKLQVLGALCIGIILGNLVNLEESVIMSCNIEVQLRRFEIIRKGQNPK</sequence>
<evidence type="ECO:0000313" key="2">
    <source>
        <dbReference type="Proteomes" id="UP001060085"/>
    </source>
</evidence>
<name>A0ACC0CAV4_CATRO</name>
<gene>
    <name evidence="1" type="ORF">M9H77_03242</name>
</gene>
<organism evidence="1 2">
    <name type="scientific">Catharanthus roseus</name>
    <name type="common">Madagascar periwinkle</name>
    <name type="synonym">Vinca rosea</name>
    <dbReference type="NCBI Taxonomy" id="4058"/>
    <lineage>
        <taxon>Eukaryota</taxon>
        <taxon>Viridiplantae</taxon>
        <taxon>Streptophyta</taxon>
        <taxon>Embryophyta</taxon>
        <taxon>Tracheophyta</taxon>
        <taxon>Spermatophyta</taxon>
        <taxon>Magnoliopsida</taxon>
        <taxon>eudicotyledons</taxon>
        <taxon>Gunneridae</taxon>
        <taxon>Pentapetalae</taxon>
        <taxon>asterids</taxon>
        <taxon>lamiids</taxon>
        <taxon>Gentianales</taxon>
        <taxon>Apocynaceae</taxon>
        <taxon>Rauvolfioideae</taxon>
        <taxon>Vinceae</taxon>
        <taxon>Catharanthinae</taxon>
        <taxon>Catharanthus</taxon>
    </lineage>
</organism>
<keyword evidence="2" id="KW-1185">Reference proteome</keyword>
<comment type="caution">
    <text evidence="1">The sequence shown here is derived from an EMBL/GenBank/DDBJ whole genome shotgun (WGS) entry which is preliminary data.</text>
</comment>
<reference evidence="2" key="1">
    <citation type="journal article" date="2023" name="Nat. Plants">
        <title>Single-cell RNA sequencing provides a high-resolution roadmap for understanding the multicellular compartmentation of specialized metabolism.</title>
        <authorList>
            <person name="Sun S."/>
            <person name="Shen X."/>
            <person name="Li Y."/>
            <person name="Li Y."/>
            <person name="Wang S."/>
            <person name="Li R."/>
            <person name="Zhang H."/>
            <person name="Shen G."/>
            <person name="Guo B."/>
            <person name="Wei J."/>
            <person name="Xu J."/>
            <person name="St-Pierre B."/>
            <person name="Chen S."/>
            <person name="Sun C."/>
        </authorList>
    </citation>
    <scope>NUCLEOTIDE SEQUENCE [LARGE SCALE GENOMIC DNA]</scope>
</reference>
<protein>
    <submittedName>
        <fullName evidence="1">Uncharacterized protein</fullName>
    </submittedName>
</protein>
<proteinExistence type="predicted"/>
<evidence type="ECO:0000313" key="1">
    <source>
        <dbReference type="EMBL" id="KAI5682014.1"/>
    </source>
</evidence>
<dbReference type="EMBL" id="CM044701">
    <property type="protein sequence ID" value="KAI5682014.1"/>
    <property type="molecule type" value="Genomic_DNA"/>
</dbReference>
<dbReference type="Proteomes" id="UP001060085">
    <property type="component" value="Linkage Group LG01"/>
</dbReference>